<dbReference type="Pfam" id="PF00188">
    <property type="entry name" value="CAP"/>
    <property type="match status" value="1"/>
</dbReference>
<dbReference type="InterPro" id="IPR014044">
    <property type="entry name" value="CAP_dom"/>
</dbReference>
<evidence type="ECO:0000259" key="1">
    <source>
        <dbReference type="SMART" id="SM00198"/>
    </source>
</evidence>
<dbReference type="InterPro" id="IPR001283">
    <property type="entry name" value="CRISP-related"/>
</dbReference>
<dbReference type="Proteomes" id="UP000053660">
    <property type="component" value="Unassembled WGS sequence"/>
</dbReference>
<dbReference type="PANTHER" id="PTHR10334">
    <property type="entry name" value="CYSTEINE-RICH SECRETORY PROTEIN-RELATED"/>
    <property type="match status" value="1"/>
</dbReference>
<dbReference type="SMART" id="SM00198">
    <property type="entry name" value="SCP"/>
    <property type="match status" value="1"/>
</dbReference>
<dbReference type="CDD" id="cd05380">
    <property type="entry name" value="CAP_euk"/>
    <property type="match status" value="1"/>
</dbReference>
<feature type="domain" description="SCP" evidence="1">
    <location>
        <begin position="2"/>
        <end position="134"/>
    </location>
</feature>
<reference evidence="2 3" key="1">
    <citation type="submission" date="2014-03" db="EMBL/GenBank/DDBJ databases">
        <title>Draft genome of the hookworm Oesophagostomum dentatum.</title>
        <authorList>
            <person name="Mitreva M."/>
        </authorList>
    </citation>
    <scope>NUCLEOTIDE SEQUENCE [LARGE SCALE GENOMIC DNA]</scope>
    <source>
        <strain evidence="2 3">OD-Hann</strain>
    </source>
</reference>
<proteinExistence type="predicted"/>
<dbReference type="PRINTS" id="PR00837">
    <property type="entry name" value="V5TPXLIKE"/>
</dbReference>
<dbReference type="InterPro" id="IPR035940">
    <property type="entry name" value="CAP_sf"/>
</dbReference>
<evidence type="ECO:0000313" key="3">
    <source>
        <dbReference type="Proteomes" id="UP000053660"/>
    </source>
</evidence>
<dbReference type="EMBL" id="KN565137">
    <property type="protein sequence ID" value="KHJ85150.1"/>
    <property type="molecule type" value="Genomic_DNA"/>
</dbReference>
<keyword evidence="3" id="KW-1185">Reference proteome</keyword>
<gene>
    <name evidence="2" type="ORF">OESDEN_15128</name>
</gene>
<protein>
    <submittedName>
        <fullName evidence="2">SCP-like protein</fullName>
    </submittedName>
</protein>
<dbReference type="SUPFAM" id="SSF55797">
    <property type="entry name" value="PR-1-like"/>
    <property type="match status" value="1"/>
</dbReference>
<organism evidence="2 3">
    <name type="scientific">Oesophagostomum dentatum</name>
    <name type="common">Nodular worm</name>
    <dbReference type="NCBI Taxonomy" id="61180"/>
    <lineage>
        <taxon>Eukaryota</taxon>
        <taxon>Metazoa</taxon>
        <taxon>Ecdysozoa</taxon>
        <taxon>Nematoda</taxon>
        <taxon>Chromadorea</taxon>
        <taxon>Rhabditida</taxon>
        <taxon>Rhabditina</taxon>
        <taxon>Rhabditomorpha</taxon>
        <taxon>Strongyloidea</taxon>
        <taxon>Strongylidae</taxon>
        <taxon>Oesophagostomum</taxon>
    </lineage>
</organism>
<name>A0A0B1SPS4_OESDE</name>
<accession>A0A0B1SPS4</accession>
<dbReference type="Gene3D" id="3.40.33.10">
    <property type="entry name" value="CAP"/>
    <property type="match status" value="1"/>
</dbReference>
<sequence length="162" mass="18250">MKRNGVYMPQAANMVKLKYDCNLEISARDKAQSCLTDENTDTSYQENLHVVPKANVMDRPDAMRQGVMQWWKQVRIDSPIGMQVTFRAFHANMPVRSFTRMAWAETTKIGCAVKSCEPNWHVVCHYSPPGNKIMQKIYIPGNPCSACPAGTTCDYGLGLCIQ</sequence>
<dbReference type="AlphaFoldDB" id="A0A0B1SPS4"/>
<dbReference type="OrthoDB" id="5820037at2759"/>
<evidence type="ECO:0000313" key="2">
    <source>
        <dbReference type="EMBL" id="KHJ85150.1"/>
    </source>
</evidence>